<dbReference type="SUPFAM" id="SSF103473">
    <property type="entry name" value="MFS general substrate transporter"/>
    <property type="match status" value="1"/>
</dbReference>
<dbReference type="AlphaFoldDB" id="A0A0C7G587"/>
<dbReference type="PANTHER" id="PTHR23517:SF15">
    <property type="entry name" value="PROTON-DEPENDENT OLIGOPEPTIDE FAMILY TRANSPORT PROTEIN"/>
    <property type="match status" value="1"/>
</dbReference>
<feature type="transmembrane region" description="Helical" evidence="7">
    <location>
        <begin position="389"/>
        <end position="411"/>
    </location>
</feature>
<feature type="transmembrane region" description="Helical" evidence="7">
    <location>
        <begin position="150"/>
        <end position="173"/>
    </location>
</feature>
<dbReference type="CDD" id="cd17346">
    <property type="entry name" value="MFS_DtpA_like"/>
    <property type="match status" value="1"/>
</dbReference>
<protein>
    <submittedName>
        <fullName evidence="8">Transporter</fullName>
    </submittedName>
</protein>
<evidence type="ECO:0000256" key="1">
    <source>
        <dbReference type="ARBA" id="ARBA00004651"/>
    </source>
</evidence>
<feature type="transmembrane region" description="Helical" evidence="7">
    <location>
        <begin position="319"/>
        <end position="340"/>
    </location>
</feature>
<dbReference type="EMBL" id="CEKZ01000003">
    <property type="protein sequence ID" value="CEQ02824.1"/>
    <property type="molecule type" value="Genomic_DNA"/>
</dbReference>
<keyword evidence="2" id="KW-0813">Transport</keyword>
<gene>
    <name evidence="8" type="primary">dtpT_1</name>
    <name evidence="8" type="ORF">R28058_05571</name>
</gene>
<evidence type="ECO:0000313" key="8">
    <source>
        <dbReference type="EMBL" id="CEQ02824.1"/>
    </source>
</evidence>
<feature type="transmembrane region" description="Helical" evidence="7">
    <location>
        <begin position="423"/>
        <end position="441"/>
    </location>
</feature>
<dbReference type="GO" id="GO:0015833">
    <property type="term" value="P:peptide transport"/>
    <property type="evidence" value="ECO:0007669"/>
    <property type="project" value="InterPro"/>
</dbReference>
<keyword evidence="3" id="KW-1003">Cell membrane</keyword>
<feature type="transmembrane region" description="Helical" evidence="7">
    <location>
        <begin position="58"/>
        <end position="78"/>
    </location>
</feature>
<sequence>MSTTVGKKRNKYPLGFYFCATTFSFERAAYYSAKFLIYVFLTASVVKGGLGIGKGEAAMMQANLVAFTYLSPIIGGYISDKWIGARYTIPFGMFVMAIGYYFGSIATSTTMINVMIILVSIGTAFFKGNVSAVAGQLFDDPEELDSAFSVQYSFVNIGSFVGTIAVGVLYLNIFEHNGVLGFSQSFFVAAILCAVGGIWFMIGWRFLGNAGKRPFKEGLVNEKSDSTEEKRPLTHIEKKRVWAIILVSLFSVLFWVFWYLTYVAVYDYGAAYVNLNVGGYKVPLSWFDSLNSLTCIALGPVLAALWLKLSQRPQGDLSLFKKIGFGFIFLGLAFFMLVGAEFSRGIGAPDTVKASILWIVAFGVLLSLGEMFFSPLGNSFVSKYAPKKMLAVLMGVWTVATFIAGKSYGWIYNFTLQFNMIKVYITIPIILFIAAILLFVFDKKLSSLVEGEDKKAEEKVA</sequence>
<keyword evidence="4 7" id="KW-0812">Transmembrane</keyword>
<comment type="subcellular location">
    <subcellularLocation>
        <location evidence="1">Cell membrane</location>
        <topology evidence="1">Multi-pass membrane protein</topology>
    </subcellularLocation>
</comment>
<dbReference type="InterPro" id="IPR036259">
    <property type="entry name" value="MFS_trans_sf"/>
</dbReference>
<reference evidence="8 9" key="1">
    <citation type="submission" date="2015-01" db="EMBL/GenBank/DDBJ databases">
        <authorList>
            <person name="Aslett A.Martin."/>
            <person name="De Silva Nishadi"/>
        </authorList>
    </citation>
    <scope>NUCLEOTIDE SEQUENCE [LARGE SCALE GENOMIC DNA]</scope>
    <source>
        <strain evidence="8 9">R28058</strain>
    </source>
</reference>
<evidence type="ECO:0000256" key="6">
    <source>
        <dbReference type="ARBA" id="ARBA00023136"/>
    </source>
</evidence>
<evidence type="ECO:0000256" key="3">
    <source>
        <dbReference type="ARBA" id="ARBA00022475"/>
    </source>
</evidence>
<dbReference type="GO" id="GO:1904680">
    <property type="term" value="F:peptide transmembrane transporter activity"/>
    <property type="evidence" value="ECO:0007669"/>
    <property type="project" value="InterPro"/>
</dbReference>
<evidence type="ECO:0000256" key="7">
    <source>
        <dbReference type="SAM" id="Phobius"/>
    </source>
</evidence>
<dbReference type="InterPro" id="IPR005279">
    <property type="entry name" value="Dipep/tripep_permease"/>
</dbReference>
<dbReference type="InterPro" id="IPR050171">
    <property type="entry name" value="MFS_Transporters"/>
</dbReference>
<dbReference type="PANTHER" id="PTHR23517">
    <property type="entry name" value="RESISTANCE PROTEIN MDTM, PUTATIVE-RELATED-RELATED"/>
    <property type="match status" value="1"/>
</dbReference>
<proteinExistence type="predicted"/>
<evidence type="ECO:0000313" key="9">
    <source>
        <dbReference type="Proteomes" id="UP000049127"/>
    </source>
</evidence>
<evidence type="ECO:0000256" key="4">
    <source>
        <dbReference type="ARBA" id="ARBA00022692"/>
    </source>
</evidence>
<dbReference type="InterPro" id="IPR011701">
    <property type="entry name" value="MFS"/>
</dbReference>
<keyword evidence="6 7" id="KW-0472">Membrane</keyword>
<feature type="transmembrane region" description="Helical" evidence="7">
    <location>
        <begin position="241"/>
        <end position="266"/>
    </location>
</feature>
<dbReference type="Proteomes" id="UP000049127">
    <property type="component" value="Unassembled WGS sequence"/>
</dbReference>
<keyword evidence="5 7" id="KW-1133">Transmembrane helix</keyword>
<dbReference type="OrthoDB" id="9772725at2"/>
<feature type="transmembrane region" description="Helical" evidence="7">
    <location>
        <begin position="355"/>
        <end position="377"/>
    </location>
</feature>
<dbReference type="Pfam" id="PF07690">
    <property type="entry name" value="MFS_1"/>
    <property type="match status" value="1"/>
</dbReference>
<dbReference type="RefSeq" id="WP_055341401.1">
    <property type="nucleotide sequence ID" value="NZ_CDNI01000003.1"/>
</dbReference>
<name>A0A0C7G587_PARSO</name>
<feature type="transmembrane region" description="Helical" evidence="7">
    <location>
        <begin position="185"/>
        <end position="207"/>
    </location>
</feature>
<accession>A0A0C7G587</accession>
<dbReference type="Gene3D" id="1.20.1250.20">
    <property type="entry name" value="MFS general substrate transporter like domains"/>
    <property type="match status" value="2"/>
</dbReference>
<dbReference type="GO" id="GO:0005886">
    <property type="term" value="C:plasma membrane"/>
    <property type="evidence" value="ECO:0007669"/>
    <property type="project" value="UniProtKB-SubCell"/>
</dbReference>
<evidence type="ECO:0000256" key="2">
    <source>
        <dbReference type="ARBA" id="ARBA00022448"/>
    </source>
</evidence>
<evidence type="ECO:0000256" key="5">
    <source>
        <dbReference type="ARBA" id="ARBA00022989"/>
    </source>
</evidence>
<organism evidence="8 9">
    <name type="scientific">Paraclostridium sordellii</name>
    <name type="common">Clostridium sordellii</name>
    <dbReference type="NCBI Taxonomy" id="1505"/>
    <lineage>
        <taxon>Bacteria</taxon>
        <taxon>Bacillati</taxon>
        <taxon>Bacillota</taxon>
        <taxon>Clostridia</taxon>
        <taxon>Peptostreptococcales</taxon>
        <taxon>Peptostreptococcaceae</taxon>
        <taxon>Paraclostridium</taxon>
    </lineage>
</organism>
<feature type="transmembrane region" description="Helical" evidence="7">
    <location>
        <begin position="35"/>
        <end position="52"/>
    </location>
</feature>
<feature type="transmembrane region" description="Helical" evidence="7">
    <location>
        <begin position="286"/>
        <end position="307"/>
    </location>
</feature>